<feature type="transmembrane region" description="Helical" evidence="12">
    <location>
        <begin position="336"/>
        <end position="361"/>
    </location>
</feature>
<dbReference type="GO" id="GO:0015293">
    <property type="term" value="F:symporter activity"/>
    <property type="evidence" value="ECO:0007669"/>
    <property type="project" value="TreeGrafter"/>
</dbReference>
<evidence type="ECO:0000256" key="8">
    <source>
        <dbReference type="ARBA" id="ARBA00023065"/>
    </source>
</evidence>
<evidence type="ECO:0000256" key="12">
    <source>
        <dbReference type="SAM" id="Phobius"/>
    </source>
</evidence>
<evidence type="ECO:0000256" key="5">
    <source>
        <dbReference type="ARBA" id="ARBA00022692"/>
    </source>
</evidence>
<keyword evidence="14" id="KW-1185">Reference proteome</keyword>
<protein>
    <recommendedName>
        <fullName evidence="15">Sodium-dependent multivitamin transporter</fullName>
    </recommendedName>
</protein>
<dbReference type="AlphaFoldDB" id="A0AAQ4FMG6"/>
<dbReference type="PROSITE" id="PS50283">
    <property type="entry name" value="NA_SOLUT_SYMP_3"/>
    <property type="match status" value="1"/>
</dbReference>
<evidence type="ECO:0000256" key="4">
    <source>
        <dbReference type="ARBA" id="ARBA00022475"/>
    </source>
</evidence>
<proteinExistence type="inferred from homology"/>
<dbReference type="PANTHER" id="PTHR42985:SF40">
    <property type="entry name" value="LD47995P-RELATED"/>
    <property type="match status" value="1"/>
</dbReference>
<comment type="caution">
    <text evidence="13">The sequence shown here is derived from an EMBL/GenBank/DDBJ whole genome shotgun (WGS) entry which is preliminary data.</text>
</comment>
<keyword evidence="9 12" id="KW-0472">Membrane</keyword>
<evidence type="ECO:0000256" key="7">
    <source>
        <dbReference type="ARBA" id="ARBA00023053"/>
    </source>
</evidence>
<evidence type="ECO:0000256" key="2">
    <source>
        <dbReference type="ARBA" id="ARBA00006434"/>
    </source>
</evidence>
<keyword evidence="8" id="KW-0406">Ion transport</keyword>
<dbReference type="GO" id="GO:0006814">
    <property type="term" value="P:sodium ion transport"/>
    <property type="evidence" value="ECO:0007669"/>
    <property type="project" value="UniProtKB-KW"/>
</dbReference>
<feature type="transmembrane region" description="Helical" evidence="12">
    <location>
        <begin position="169"/>
        <end position="199"/>
    </location>
</feature>
<keyword evidence="10" id="KW-0739">Sodium transport</keyword>
<feature type="transmembrane region" description="Helical" evidence="12">
    <location>
        <begin position="87"/>
        <end position="112"/>
    </location>
</feature>
<evidence type="ECO:0000256" key="10">
    <source>
        <dbReference type="ARBA" id="ARBA00023201"/>
    </source>
</evidence>
<reference evidence="13 14" key="1">
    <citation type="journal article" date="2023" name="Arcadia Sci">
        <title>De novo assembly of a long-read Amblyomma americanum tick genome.</title>
        <authorList>
            <person name="Chou S."/>
            <person name="Poskanzer K.E."/>
            <person name="Rollins M."/>
            <person name="Thuy-Boun P.S."/>
        </authorList>
    </citation>
    <scope>NUCLEOTIDE SEQUENCE [LARGE SCALE GENOMIC DNA]</scope>
    <source>
        <strain evidence="13">F_SG_1</strain>
        <tissue evidence="13">Salivary glands</tissue>
    </source>
</reference>
<dbReference type="EMBL" id="JARKHS020000813">
    <property type="protein sequence ID" value="KAK8788430.1"/>
    <property type="molecule type" value="Genomic_DNA"/>
</dbReference>
<feature type="transmembrane region" description="Helical" evidence="12">
    <location>
        <begin position="234"/>
        <end position="260"/>
    </location>
</feature>
<dbReference type="Gene3D" id="1.20.1730.10">
    <property type="entry name" value="Sodium/glucose cotransporter"/>
    <property type="match status" value="2"/>
</dbReference>
<comment type="similarity">
    <text evidence="2">Belongs to the sodium:solute symporter (SSF) (TC 2.A.21) family.</text>
</comment>
<feature type="compositionally biased region" description="Polar residues" evidence="11">
    <location>
        <begin position="413"/>
        <end position="431"/>
    </location>
</feature>
<dbReference type="GO" id="GO:0005886">
    <property type="term" value="C:plasma membrane"/>
    <property type="evidence" value="ECO:0007669"/>
    <property type="project" value="UniProtKB-SubCell"/>
</dbReference>
<feature type="region of interest" description="Disordered" evidence="11">
    <location>
        <begin position="396"/>
        <end position="431"/>
    </location>
</feature>
<keyword evidence="5 12" id="KW-0812">Transmembrane</keyword>
<evidence type="ECO:0008006" key="15">
    <source>
        <dbReference type="Google" id="ProtNLM"/>
    </source>
</evidence>
<evidence type="ECO:0000256" key="3">
    <source>
        <dbReference type="ARBA" id="ARBA00022448"/>
    </source>
</evidence>
<gene>
    <name evidence="13" type="ORF">V5799_021793</name>
</gene>
<organism evidence="13 14">
    <name type="scientific">Amblyomma americanum</name>
    <name type="common">Lone star tick</name>
    <dbReference type="NCBI Taxonomy" id="6943"/>
    <lineage>
        <taxon>Eukaryota</taxon>
        <taxon>Metazoa</taxon>
        <taxon>Ecdysozoa</taxon>
        <taxon>Arthropoda</taxon>
        <taxon>Chelicerata</taxon>
        <taxon>Arachnida</taxon>
        <taxon>Acari</taxon>
        <taxon>Parasitiformes</taxon>
        <taxon>Ixodida</taxon>
        <taxon>Ixodoidea</taxon>
        <taxon>Ixodidae</taxon>
        <taxon>Amblyomminae</taxon>
        <taxon>Amblyomma</taxon>
    </lineage>
</organism>
<keyword evidence="4" id="KW-1003">Cell membrane</keyword>
<dbReference type="InterPro" id="IPR038377">
    <property type="entry name" value="Na/Glc_symporter_sf"/>
</dbReference>
<feature type="transmembrane region" description="Helical" evidence="12">
    <location>
        <begin position="12"/>
        <end position="29"/>
    </location>
</feature>
<dbReference type="InterPro" id="IPR051163">
    <property type="entry name" value="Sodium:Solute_Symporter_SSF"/>
</dbReference>
<dbReference type="InterPro" id="IPR001734">
    <property type="entry name" value="Na/solute_symporter"/>
</dbReference>
<evidence type="ECO:0000256" key="11">
    <source>
        <dbReference type="SAM" id="MobiDB-lite"/>
    </source>
</evidence>
<keyword evidence="7" id="KW-0915">Sodium</keyword>
<evidence type="ECO:0000256" key="6">
    <source>
        <dbReference type="ARBA" id="ARBA00022989"/>
    </source>
</evidence>
<name>A0AAQ4FMG6_AMBAM</name>
<evidence type="ECO:0000313" key="14">
    <source>
        <dbReference type="Proteomes" id="UP001321473"/>
    </source>
</evidence>
<sequence length="431" mass="46592">MPKSLDAADCAMFGILTALGYLVGLYFSLTRCRHRSAASGGGAAEEACLAGRSLPAFALAVSVMASVANGLSVVGFVGHFYAYGFNVMWVLAGIPAAACATAATVVPLFHGLRVTSVFQGGLRGVVWADCVQALVMLASPLTIIGKVLYDAGRASPPLRSMADFNVAEYAFRIAVVGGGFVLFFFVIVACSAAAIVYWYRDCDPLQRGAIHSYDQIVPYYMMESLSDVTTLRGLFLAGILGASTSTVSSVVNSHAAIFYIDMVAPYVKMSDKKAANVVRLLETNTKRFWDLIRRDTSENGVSLLTHSEDPVQLCFTVLNDVFDRSSPVFSLYRLSFLWVCCLGALLTLLLGTVLSIATGGVREARRNLRLTCPVFLDLWRRFRVLRRLLEPAERTLDRGASDDDEGDEGAHTAFSSNGLLRGDPTTSYELS</sequence>
<accession>A0AAQ4FMG6</accession>
<dbReference type="PANTHER" id="PTHR42985">
    <property type="entry name" value="SODIUM-COUPLED MONOCARBOXYLATE TRANSPORTER"/>
    <property type="match status" value="1"/>
</dbReference>
<feature type="transmembrane region" description="Helical" evidence="12">
    <location>
        <begin position="56"/>
        <end position="81"/>
    </location>
</feature>
<comment type="subcellular location">
    <subcellularLocation>
        <location evidence="1">Cell membrane</location>
        <topology evidence="1">Multi-pass membrane protein</topology>
    </subcellularLocation>
</comment>
<keyword evidence="6 12" id="KW-1133">Transmembrane helix</keyword>
<evidence type="ECO:0000256" key="9">
    <source>
        <dbReference type="ARBA" id="ARBA00023136"/>
    </source>
</evidence>
<evidence type="ECO:0000313" key="13">
    <source>
        <dbReference type="EMBL" id="KAK8788430.1"/>
    </source>
</evidence>
<evidence type="ECO:0000256" key="1">
    <source>
        <dbReference type="ARBA" id="ARBA00004651"/>
    </source>
</evidence>
<keyword evidence="3" id="KW-0813">Transport</keyword>
<dbReference type="Proteomes" id="UP001321473">
    <property type="component" value="Unassembled WGS sequence"/>
</dbReference>